<gene>
    <name evidence="2" type="ORF">I8J34_20245</name>
</gene>
<dbReference type="PANTHER" id="PTHR33434">
    <property type="entry name" value="DEGV DOMAIN-CONTAINING PROTEIN DR_1986-RELATED"/>
    <property type="match status" value="1"/>
</dbReference>
<dbReference type="PROSITE" id="PS51482">
    <property type="entry name" value="DEGV"/>
    <property type="match status" value="1"/>
</dbReference>
<accession>A0A944DBN2</accession>
<dbReference type="NCBIfam" id="TIGR00762">
    <property type="entry name" value="DegV"/>
    <property type="match status" value="1"/>
</dbReference>
<dbReference type="Pfam" id="PF02645">
    <property type="entry name" value="DegV"/>
    <property type="match status" value="1"/>
</dbReference>
<proteinExistence type="predicted"/>
<evidence type="ECO:0000256" key="1">
    <source>
        <dbReference type="ARBA" id="ARBA00023121"/>
    </source>
</evidence>
<dbReference type="InterPro" id="IPR003797">
    <property type="entry name" value="DegV"/>
</dbReference>
<keyword evidence="1" id="KW-0446">Lipid-binding</keyword>
<dbReference type="AlphaFoldDB" id="A0A944DBN2"/>
<evidence type="ECO:0000313" key="2">
    <source>
        <dbReference type="EMBL" id="MBT0963524.1"/>
    </source>
</evidence>
<dbReference type="SUPFAM" id="SSF82549">
    <property type="entry name" value="DAK1/DegV-like"/>
    <property type="match status" value="1"/>
</dbReference>
<evidence type="ECO:0000313" key="3">
    <source>
        <dbReference type="Proteomes" id="UP000694660"/>
    </source>
</evidence>
<keyword evidence="3" id="KW-1185">Reference proteome</keyword>
<dbReference type="InterPro" id="IPR050270">
    <property type="entry name" value="DegV_domain_contain"/>
</dbReference>
<dbReference type="PANTHER" id="PTHR33434:SF2">
    <property type="entry name" value="FATTY ACID-BINDING PROTEIN TM_1468"/>
    <property type="match status" value="1"/>
</dbReference>
<name>A0A944DBN2_DENI1</name>
<comment type="caution">
    <text evidence="2">The sequence shown here is derived from an EMBL/GenBank/DDBJ whole genome shotgun (WGS) entry which is preliminary data.</text>
</comment>
<dbReference type="Gene3D" id="3.40.50.10170">
    <property type="match status" value="1"/>
</dbReference>
<reference evidence="3" key="1">
    <citation type="journal article" date="2022" name="ISME J.">
        <title>Genetic and phylogenetic analysis of dissimilatory iodate-reducing bacteria identifies potential niches across the world's oceans.</title>
        <authorList>
            <person name="Reyes-Umana V."/>
            <person name="Henning Z."/>
            <person name="Lee K."/>
            <person name="Barnum T.P."/>
            <person name="Coates J.D."/>
        </authorList>
    </citation>
    <scope>NUCLEOTIDE SEQUENCE [LARGE SCALE GENOMIC DNA]</scope>
    <source>
        <strain evidence="3">IR12</strain>
    </source>
</reference>
<dbReference type="InterPro" id="IPR043168">
    <property type="entry name" value="DegV_C"/>
</dbReference>
<sequence>MKIGLVVDAACDLPGEFLRDKGIHVLPIGLRVGERQLVDTRDPAATTAFYRERQDKRAELHAESVPLSAAEIEALFLDQWVTAYDHLVCLTITSGRSPIFAHATQAALTAGRSARERRRAAGLSLGWGATVINTRTLFAGQGVLAYEAARLREAGTPLETMHPRLAHVADGLHAFMVADDLYYIMRRAAKKGDHSVNWAAYAVGSMLNVKPVLYAHRDDTGPVDKVRGVENGGKSLFARAARQIRRGLDVPCVCVSYGGPVDRVPAMPGFDELKTAADKAGVELLVSHMSQTAAINVGAGALCVAFAAHGHEV</sequence>
<dbReference type="EMBL" id="JAEKFT010000031">
    <property type="protein sequence ID" value="MBT0963524.1"/>
    <property type="molecule type" value="Genomic_DNA"/>
</dbReference>
<organism evidence="2 3">
    <name type="scientific">Denitromonas iodatirespirans</name>
    <dbReference type="NCBI Taxonomy" id="2795389"/>
    <lineage>
        <taxon>Bacteria</taxon>
        <taxon>Pseudomonadati</taxon>
        <taxon>Pseudomonadota</taxon>
        <taxon>Betaproteobacteria</taxon>
        <taxon>Rhodocyclales</taxon>
        <taxon>Zoogloeaceae</taxon>
        <taxon>Denitromonas</taxon>
    </lineage>
</organism>
<protein>
    <submittedName>
        <fullName evidence="2">DegV family protein</fullName>
    </submittedName>
</protein>
<dbReference type="GO" id="GO:0008289">
    <property type="term" value="F:lipid binding"/>
    <property type="evidence" value="ECO:0007669"/>
    <property type="project" value="UniProtKB-KW"/>
</dbReference>
<dbReference type="Proteomes" id="UP000694660">
    <property type="component" value="Unassembled WGS sequence"/>
</dbReference>
<dbReference type="Gene3D" id="3.30.1180.10">
    <property type="match status" value="1"/>
</dbReference>
<dbReference type="RefSeq" id="WP_214363452.1">
    <property type="nucleotide sequence ID" value="NZ_JAEKFT010000031.1"/>
</dbReference>